<dbReference type="AlphaFoldDB" id="A0A8S3Q810"/>
<organism evidence="2 3">
    <name type="scientific">Mytilus edulis</name>
    <name type="common">Blue mussel</name>
    <dbReference type="NCBI Taxonomy" id="6550"/>
    <lineage>
        <taxon>Eukaryota</taxon>
        <taxon>Metazoa</taxon>
        <taxon>Spiralia</taxon>
        <taxon>Lophotrochozoa</taxon>
        <taxon>Mollusca</taxon>
        <taxon>Bivalvia</taxon>
        <taxon>Autobranchia</taxon>
        <taxon>Pteriomorphia</taxon>
        <taxon>Mytilida</taxon>
        <taxon>Mytiloidea</taxon>
        <taxon>Mytilidae</taxon>
        <taxon>Mytilinae</taxon>
        <taxon>Mytilus</taxon>
    </lineage>
</organism>
<dbReference type="PANTHER" id="PTHR33064:SF37">
    <property type="entry name" value="RIBONUCLEASE H"/>
    <property type="match status" value="1"/>
</dbReference>
<accession>A0A8S3Q810</accession>
<dbReference type="InterPro" id="IPR051320">
    <property type="entry name" value="Viral_Replic_Matur_Polypro"/>
</dbReference>
<dbReference type="InterPro" id="IPR000477">
    <property type="entry name" value="RT_dom"/>
</dbReference>
<sequence>MPISPDSQRYTAFNTCYGTYKFLRLPMGLSSSPGSFQLLMDKVLHGLTFNSCLCYLDDVLITSETFEQHLSDLHEVFNRLQAAGLKLGPKKCHFAQKSCLFLGHLISKDGIQPPPDRITAVQEYPSPRSVRELRRALGLLNWFKKFIPNFSAEIEPLTKLLRKNAKFRWTSEQENAFTKLKSLLTNSPILAFPNFHTEFYLAVDTSSKGIGYMLYQYQETASDSKDVSVIRFGSKSLSKWQRSYGPTKLELLGMVTAILDCAMYLRGLQFELRYKPAKDMQVADALSRSTRLTSCEGIDSPDQEDPFFPYVPEHVGDIQFEGKRVKFPNFMDSESTDFQEHNLPEVNNVMQSHDSIRNLKHFKRSKQFQNKQLDFGYDADTEDYDVADQTISKIKSQLPDYIKYQQFTDKCDSEDRNITADTGNRDIPETSSQNIYVLGLNSVRDQGYSRIHQYPHKDIPLLRIHQYPHKDIPLPRIHQYPHKDIPLPRIHQYPYKDIPLPRIHQYPHKDIPLPRIHQYPHKDIPLPRIHQYPHKDIPLPRIHQYPHKDIPLPRIHQYPHKDIPLPRIHQYPHKDIPYPESISIHIRIYLYPESIKKFQKRLLKQLLSLPSSTPDPAVYILSGILPVEAQIDKRALGLFNNICNQDESSTEKQHKSVLSRWTVIAGLYKSKRS</sequence>
<dbReference type="Pfam" id="PF17919">
    <property type="entry name" value="RT_RNaseH_2"/>
    <property type="match status" value="1"/>
</dbReference>
<reference evidence="2" key="1">
    <citation type="submission" date="2021-03" db="EMBL/GenBank/DDBJ databases">
        <authorList>
            <person name="Bekaert M."/>
        </authorList>
    </citation>
    <scope>NUCLEOTIDE SEQUENCE</scope>
</reference>
<dbReference type="OrthoDB" id="116078at2759"/>
<proteinExistence type="predicted"/>
<dbReference type="FunFam" id="3.30.70.270:FF:000003">
    <property type="entry name" value="Transposon Ty3-G Gag-Pol polyprotein"/>
    <property type="match status" value="1"/>
</dbReference>
<dbReference type="FunFam" id="3.30.70.270:FF:000020">
    <property type="entry name" value="Transposon Tf2-6 polyprotein-like Protein"/>
    <property type="match status" value="1"/>
</dbReference>
<evidence type="ECO:0000259" key="1">
    <source>
        <dbReference type="PROSITE" id="PS50878"/>
    </source>
</evidence>
<dbReference type="Pfam" id="PF00078">
    <property type="entry name" value="RVT_1"/>
    <property type="match status" value="1"/>
</dbReference>
<dbReference type="CDD" id="cd01647">
    <property type="entry name" value="RT_LTR"/>
    <property type="match status" value="1"/>
</dbReference>
<dbReference type="InterPro" id="IPR043502">
    <property type="entry name" value="DNA/RNA_pol_sf"/>
</dbReference>
<evidence type="ECO:0000313" key="3">
    <source>
        <dbReference type="Proteomes" id="UP000683360"/>
    </source>
</evidence>
<dbReference type="InterPro" id="IPR043128">
    <property type="entry name" value="Rev_trsase/Diguanyl_cyclase"/>
</dbReference>
<protein>
    <recommendedName>
        <fullName evidence="1">Reverse transcriptase domain-containing protein</fullName>
    </recommendedName>
</protein>
<dbReference type="PROSITE" id="PS50878">
    <property type="entry name" value="RT_POL"/>
    <property type="match status" value="1"/>
</dbReference>
<dbReference type="SUPFAM" id="SSF56672">
    <property type="entry name" value="DNA/RNA polymerases"/>
    <property type="match status" value="1"/>
</dbReference>
<dbReference type="InterPro" id="IPR041577">
    <property type="entry name" value="RT_RNaseH_2"/>
</dbReference>
<name>A0A8S3Q810_MYTED</name>
<feature type="domain" description="Reverse transcriptase" evidence="1">
    <location>
        <begin position="1"/>
        <end position="106"/>
    </location>
</feature>
<evidence type="ECO:0000313" key="2">
    <source>
        <dbReference type="EMBL" id="CAG2193010.1"/>
    </source>
</evidence>
<dbReference type="Gene3D" id="3.30.70.270">
    <property type="match status" value="2"/>
</dbReference>
<dbReference type="EMBL" id="CAJPWZ010000458">
    <property type="protein sequence ID" value="CAG2193010.1"/>
    <property type="molecule type" value="Genomic_DNA"/>
</dbReference>
<dbReference type="Proteomes" id="UP000683360">
    <property type="component" value="Unassembled WGS sequence"/>
</dbReference>
<gene>
    <name evidence="2" type="ORF">MEDL_8149</name>
</gene>
<keyword evidence="3" id="KW-1185">Reference proteome</keyword>
<comment type="caution">
    <text evidence="2">The sequence shown here is derived from an EMBL/GenBank/DDBJ whole genome shotgun (WGS) entry which is preliminary data.</text>
</comment>
<dbReference type="PANTHER" id="PTHR33064">
    <property type="entry name" value="POL PROTEIN"/>
    <property type="match status" value="1"/>
</dbReference>